<evidence type="ECO:0000256" key="3">
    <source>
        <dbReference type="ARBA" id="ARBA00023125"/>
    </source>
</evidence>
<evidence type="ECO:0000256" key="4">
    <source>
        <dbReference type="ARBA" id="ARBA00023163"/>
    </source>
</evidence>
<dbReference type="Pfam" id="PF00126">
    <property type="entry name" value="HTH_1"/>
    <property type="match status" value="1"/>
</dbReference>
<comment type="function">
    <text evidence="5">Transcriptional regulator of the ttuABCDE tartrate utilization operon.</text>
</comment>
<dbReference type="InterPro" id="IPR036388">
    <property type="entry name" value="WH-like_DNA-bd_sf"/>
</dbReference>
<dbReference type="SUPFAM" id="SSF46785">
    <property type="entry name" value="Winged helix' DNA-binding domain"/>
    <property type="match status" value="1"/>
</dbReference>
<keyword evidence="10" id="KW-1185">Reference proteome</keyword>
<dbReference type="Proteomes" id="UP000316801">
    <property type="component" value="Unassembled WGS sequence"/>
</dbReference>
<dbReference type="PROSITE" id="PS50931">
    <property type="entry name" value="HTH_LYSR"/>
    <property type="match status" value="1"/>
</dbReference>
<feature type="domain" description="HTH lysR-type" evidence="8">
    <location>
        <begin position="1"/>
        <end position="59"/>
    </location>
</feature>
<dbReference type="Pfam" id="PF03466">
    <property type="entry name" value="LysR_substrate"/>
    <property type="match status" value="1"/>
</dbReference>
<dbReference type="GO" id="GO:0003700">
    <property type="term" value="F:DNA-binding transcription factor activity"/>
    <property type="evidence" value="ECO:0007669"/>
    <property type="project" value="InterPro"/>
</dbReference>
<dbReference type="InterPro" id="IPR058163">
    <property type="entry name" value="LysR-type_TF_proteobact-type"/>
</dbReference>
<proteinExistence type="inferred from homology"/>
<dbReference type="InterPro" id="IPR036390">
    <property type="entry name" value="WH_DNA-bd_sf"/>
</dbReference>
<name>A0A549SWK0_9HYPH</name>
<dbReference type="GO" id="GO:0003677">
    <property type="term" value="F:DNA binding"/>
    <property type="evidence" value="ECO:0007669"/>
    <property type="project" value="UniProtKB-KW"/>
</dbReference>
<dbReference type="EMBL" id="VJMG01000076">
    <property type="protein sequence ID" value="TRL34011.1"/>
    <property type="molecule type" value="Genomic_DNA"/>
</dbReference>
<dbReference type="InterPro" id="IPR005119">
    <property type="entry name" value="LysR_subst-bd"/>
</dbReference>
<evidence type="ECO:0000313" key="9">
    <source>
        <dbReference type="EMBL" id="TRL34011.1"/>
    </source>
</evidence>
<dbReference type="Gene3D" id="3.40.190.290">
    <property type="match status" value="1"/>
</dbReference>
<dbReference type="AlphaFoldDB" id="A0A549SWK0"/>
<evidence type="ECO:0000256" key="5">
    <source>
        <dbReference type="ARBA" id="ARBA00054626"/>
    </source>
</evidence>
<evidence type="ECO:0000256" key="6">
    <source>
        <dbReference type="ARBA" id="ARBA00067332"/>
    </source>
</evidence>
<dbReference type="PANTHER" id="PTHR30537:SF5">
    <property type="entry name" value="HTH-TYPE TRANSCRIPTIONAL ACTIVATOR TTDR-RELATED"/>
    <property type="match status" value="1"/>
</dbReference>
<dbReference type="SUPFAM" id="SSF53850">
    <property type="entry name" value="Periplasmic binding protein-like II"/>
    <property type="match status" value="1"/>
</dbReference>
<reference evidence="9 10" key="1">
    <citation type="submission" date="2019-07" db="EMBL/GenBank/DDBJ databases">
        <title>Ln-dependent methylotrophs.</title>
        <authorList>
            <person name="Tani A."/>
        </authorList>
    </citation>
    <scope>NUCLEOTIDE SEQUENCE [LARGE SCALE GENOMIC DNA]</scope>
    <source>
        <strain evidence="9 10">SM12</strain>
    </source>
</reference>
<dbReference type="InterPro" id="IPR000847">
    <property type="entry name" value="LysR_HTH_N"/>
</dbReference>
<protein>
    <recommendedName>
        <fullName evidence="6">HTH-type transcriptional regulator TtuA</fullName>
    </recommendedName>
    <alternativeName>
        <fullName evidence="7">Tartrate utilization transcriptional regulator</fullName>
    </alternativeName>
</protein>
<keyword evidence="3" id="KW-0238">DNA-binding</keyword>
<evidence type="ECO:0000256" key="1">
    <source>
        <dbReference type="ARBA" id="ARBA00009437"/>
    </source>
</evidence>
<comment type="similarity">
    <text evidence="1">Belongs to the LysR transcriptional regulatory family.</text>
</comment>
<dbReference type="PANTHER" id="PTHR30537">
    <property type="entry name" value="HTH-TYPE TRANSCRIPTIONAL REGULATOR"/>
    <property type="match status" value="1"/>
</dbReference>
<organism evidence="9 10">
    <name type="scientific">Rhizobium straminoryzae</name>
    <dbReference type="NCBI Taxonomy" id="1387186"/>
    <lineage>
        <taxon>Bacteria</taxon>
        <taxon>Pseudomonadati</taxon>
        <taxon>Pseudomonadota</taxon>
        <taxon>Alphaproteobacteria</taxon>
        <taxon>Hyphomicrobiales</taxon>
        <taxon>Rhizobiaceae</taxon>
        <taxon>Rhizobium/Agrobacterium group</taxon>
        <taxon>Rhizobium</taxon>
    </lineage>
</organism>
<evidence type="ECO:0000313" key="10">
    <source>
        <dbReference type="Proteomes" id="UP000316801"/>
    </source>
</evidence>
<evidence type="ECO:0000256" key="7">
    <source>
        <dbReference type="ARBA" id="ARBA00083243"/>
    </source>
</evidence>
<dbReference type="Gene3D" id="1.10.10.10">
    <property type="entry name" value="Winged helix-like DNA-binding domain superfamily/Winged helix DNA-binding domain"/>
    <property type="match status" value="1"/>
</dbReference>
<evidence type="ECO:0000259" key="8">
    <source>
        <dbReference type="PROSITE" id="PS50931"/>
    </source>
</evidence>
<gene>
    <name evidence="9" type="ORF">FNA46_22165</name>
</gene>
<comment type="caution">
    <text evidence="9">The sequence shown here is derived from an EMBL/GenBank/DDBJ whole genome shotgun (WGS) entry which is preliminary data.</text>
</comment>
<evidence type="ECO:0000256" key="2">
    <source>
        <dbReference type="ARBA" id="ARBA00023015"/>
    </source>
</evidence>
<accession>A0A549SWK0</accession>
<keyword evidence="4" id="KW-0804">Transcription</keyword>
<dbReference type="RefSeq" id="WP_143127397.1">
    <property type="nucleotide sequence ID" value="NZ_VJMG01000076.1"/>
</dbReference>
<dbReference type="CDD" id="cd08422">
    <property type="entry name" value="PBP2_CrgA_like"/>
    <property type="match status" value="1"/>
</dbReference>
<dbReference type="FunFam" id="1.10.10.10:FF:000001">
    <property type="entry name" value="LysR family transcriptional regulator"/>
    <property type="match status" value="1"/>
</dbReference>
<sequence length="311" mass="35089">MDRFTELEVFIRIADEESLTRAADLMGLSVSGVSRCLTSLENRLGVRLVQRTTRQLSLTLEGERFARYAREILATLSNAEASVSAVAAEPLGTLRIGTSLSFSLLHLIPVIRQFKTDHPAVRIDLQVSNRYYDLIENGLDLAIRTRRVESDSSVTIRRLAEVPRLLTATPAYLQRHGLPADPEELSQHALLLYTLSEDWEHLTFHRRGVMKRLPVSAEFSCNDGQALRRAALNDMGILVQPAYIVQDDLAAGRLVSVLSEWKLHPLTMNVAFPTRTHLPARTRLFIDALVRYFREKDLERIWACSAEDNSA</sequence>
<keyword evidence="2" id="KW-0805">Transcription regulation</keyword>